<dbReference type="Gene3D" id="3.10.180.10">
    <property type="entry name" value="2,3-Dihydroxybiphenyl 1,2-Dioxygenase, domain 1"/>
    <property type="match status" value="1"/>
</dbReference>
<dbReference type="InterPro" id="IPR037523">
    <property type="entry name" value="VOC_core"/>
</dbReference>
<reference evidence="2 3" key="1">
    <citation type="submission" date="2019-01" db="EMBL/GenBank/DDBJ databases">
        <title>Egibacter rhizosphaerae EGI 80759T.</title>
        <authorList>
            <person name="Chen D.-D."/>
            <person name="Tian Y."/>
            <person name="Jiao J.-Y."/>
            <person name="Zhang X.-T."/>
            <person name="Zhang Y.-G."/>
            <person name="Zhang Y."/>
            <person name="Xiao M."/>
            <person name="Shu W.-S."/>
            <person name="Li W.-J."/>
        </authorList>
    </citation>
    <scope>NUCLEOTIDE SEQUENCE [LARGE SCALE GENOMIC DNA]</scope>
    <source>
        <strain evidence="2 3">EGI 80759</strain>
    </source>
</reference>
<dbReference type="SUPFAM" id="SSF54593">
    <property type="entry name" value="Glyoxalase/Bleomycin resistance protein/Dihydroxybiphenyl dioxygenase"/>
    <property type="match status" value="1"/>
</dbReference>
<gene>
    <name evidence="2" type="ORF">ER308_19200</name>
</gene>
<name>A0A411YJV7_9ACTN</name>
<protein>
    <submittedName>
        <fullName evidence="2">VOC family protein</fullName>
    </submittedName>
</protein>
<dbReference type="KEGG" id="erz:ER308_19200"/>
<dbReference type="OrthoDB" id="9812656at2"/>
<feature type="domain" description="VOC" evidence="1">
    <location>
        <begin position="22"/>
        <end position="142"/>
    </location>
</feature>
<dbReference type="EMBL" id="CP036402">
    <property type="protein sequence ID" value="QBI21485.1"/>
    <property type="molecule type" value="Genomic_DNA"/>
</dbReference>
<dbReference type="AlphaFoldDB" id="A0A411YJV7"/>
<dbReference type="InterPro" id="IPR029068">
    <property type="entry name" value="Glyas_Bleomycin-R_OHBP_Dase"/>
</dbReference>
<organism evidence="2 3">
    <name type="scientific">Egibacter rhizosphaerae</name>
    <dbReference type="NCBI Taxonomy" id="1670831"/>
    <lineage>
        <taxon>Bacteria</taxon>
        <taxon>Bacillati</taxon>
        <taxon>Actinomycetota</taxon>
        <taxon>Nitriliruptoria</taxon>
        <taxon>Egibacterales</taxon>
        <taxon>Egibacteraceae</taxon>
        <taxon>Egibacter</taxon>
    </lineage>
</organism>
<dbReference type="Proteomes" id="UP000291469">
    <property type="component" value="Chromosome"/>
</dbReference>
<dbReference type="PANTHER" id="PTHR21366:SF14">
    <property type="entry name" value="GLYOXALASE DOMAIN-CONTAINING PROTEIN 5"/>
    <property type="match status" value="1"/>
</dbReference>
<dbReference type="PROSITE" id="PS51819">
    <property type="entry name" value="VOC"/>
    <property type="match status" value="1"/>
</dbReference>
<dbReference type="PANTHER" id="PTHR21366">
    <property type="entry name" value="GLYOXALASE FAMILY PROTEIN"/>
    <property type="match status" value="1"/>
</dbReference>
<proteinExistence type="predicted"/>
<keyword evidence="3" id="KW-1185">Reference proteome</keyword>
<sequence>MTEPAPEDPTDWTDAGDLGATGLDHLVLTCADVEATTRWYAEVLGLEPITFAGGRRGLAVGEHKINLHQAGSEYVPHAAAPTPGGADFCLRVAADVERLAEEFAARGVIVELGPVDKVGAQAPLRSIYLRDPDGNLVELANERPPQP</sequence>
<evidence type="ECO:0000313" key="3">
    <source>
        <dbReference type="Proteomes" id="UP000291469"/>
    </source>
</evidence>
<dbReference type="CDD" id="cd07253">
    <property type="entry name" value="GLOD5"/>
    <property type="match status" value="1"/>
</dbReference>
<dbReference type="Pfam" id="PF00903">
    <property type="entry name" value="Glyoxalase"/>
    <property type="match status" value="1"/>
</dbReference>
<accession>A0A411YJV7</accession>
<evidence type="ECO:0000259" key="1">
    <source>
        <dbReference type="PROSITE" id="PS51819"/>
    </source>
</evidence>
<dbReference type="InterPro" id="IPR004360">
    <property type="entry name" value="Glyas_Fos-R_dOase_dom"/>
</dbReference>
<dbReference type="InterPro" id="IPR050383">
    <property type="entry name" value="GlyoxalaseI/FosfomycinResist"/>
</dbReference>
<evidence type="ECO:0000313" key="2">
    <source>
        <dbReference type="EMBL" id="QBI21485.1"/>
    </source>
</evidence>